<evidence type="ECO:0000313" key="3">
    <source>
        <dbReference type="Proteomes" id="UP000809789"/>
    </source>
</evidence>
<evidence type="ECO:0000256" key="1">
    <source>
        <dbReference type="SAM" id="SignalP"/>
    </source>
</evidence>
<dbReference type="GO" id="GO:0009277">
    <property type="term" value="C:fungal-type cell wall"/>
    <property type="evidence" value="ECO:0007669"/>
    <property type="project" value="TreeGrafter"/>
</dbReference>
<feature type="signal peptide" evidence="1">
    <location>
        <begin position="1"/>
        <end position="18"/>
    </location>
</feature>
<dbReference type="EMBL" id="JAESVG020000001">
    <property type="protein sequence ID" value="KAG8631192.1"/>
    <property type="molecule type" value="Genomic_DNA"/>
</dbReference>
<dbReference type="AlphaFoldDB" id="A0A8K0L8L4"/>
<comment type="caution">
    <text evidence="2">The sequence shown here is derived from an EMBL/GenBank/DDBJ whole genome shotgun (WGS) entry which is preliminary data.</text>
</comment>
<dbReference type="InterPro" id="IPR038843">
    <property type="entry name" value="Sed1/Spi1"/>
</dbReference>
<proteinExistence type="predicted"/>
<sequence length="255" mass="24772">MSSQNMLIAALMASVASAAYMPEAKAASSPSLTTTTSIPASTTFNGFCNAAAVARGDCTAPAASVPSSTASTTFNGFCNAAAVARGDCTAPAASVPSSTASTTFNGFCNAAAVARGDCTAPAASVPSAPQPVTTTQIFTAYTTYCPSPTQFAVNNVTYTVSSATTLTIKDCPCTVVSTGLVTTPAGPTGAVPTSAPTGPASVATSPVVYASVPATAPSRNATATTTKPAVQSFTGAADKVGPVAGAVALGLLAFL</sequence>
<feature type="chain" id="PRO_5035452010" evidence="1">
    <location>
        <begin position="19"/>
        <end position="255"/>
    </location>
</feature>
<protein>
    <submittedName>
        <fullName evidence="2">Uncharacterized protein</fullName>
    </submittedName>
</protein>
<reference evidence="2" key="1">
    <citation type="submission" date="2021-07" db="EMBL/GenBank/DDBJ databases">
        <title>Elsinoe batatas strain:CRI-CJ2 Genome sequencing and assembly.</title>
        <authorList>
            <person name="Huang L."/>
        </authorList>
    </citation>
    <scope>NUCLEOTIDE SEQUENCE</scope>
    <source>
        <strain evidence="2">CRI-CJ2</strain>
    </source>
</reference>
<dbReference type="GO" id="GO:0005199">
    <property type="term" value="F:structural constituent of cell wall"/>
    <property type="evidence" value="ECO:0007669"/>
    <property type="project" value="InterPro"/>
</dbReference>
<dbReference type="GO" id="GO:0031505">
    <property type="term" value="P:fungal-type cell wall organization"/>
    <property type="evidence" value="ECO:0007669"/>
    <property type="project" value="InterPro"/>
</dbReference>
<dbReference type="OrthoDB" id="3938900at2759"/>
<accession>A0A8K0L8L4</accession>
<keyword evidence="1" id="KW-0732">Signal</keyword>
<name>A0A8K0L8L4_9PEZI</name>
<dbReference type="PANTHER" id="PTHR35523:SF1">
    <property type="entry name" value="CELL WALL PROTEIN SED1"/>
    <property type="match status" value="1"/>
</dbReference>
<dbReference type="Proteomes" id="UP000809789">
    <property type="component" value="Unassembled WGS sequence"/>
</dbReference>
<gene>
    <name evidence="2" type="ORF">KVT40_000332</name>
</gene>
<organism evidence="2 3">
    <name type="scientific">Elsinoe batatas</name>
    <dbReference type="NCBI Taxonomy" id="2601811"/>
    <lineage>
        <taxon>Eukaryota</taxon>
        <taxon>Fungi</taxon>
        <taxon>Dikarya</taxon>
        <taxon>Ascomycota</taxon>
        <taxon>Pezizomycotina</taxon>
        <taxon>Dothideomycetes</taxon>
        <taxon>Dothideomycetidae</taxon>
        <taxon>Myriangiales</taxon>
        <taxon>Elsinoaceae</taxon>
        <taxon>Elsinoe</taxon>
    </lineage>
</organism>
<keyword evidence="3" id="KW-1185">Reference proteome</keyword>
<evidence type="ECO:0000313" key="2">
    <source>
        <dbReference type="EMBL" id="KAG8631192.1"/>
    </source>
</evidence>
<dbReference type="PANTHER" id="PTHR35523">
    <property type="entry name" value="CELL WALL PROTEIN SED1"/>
    <property type="match status" value="1"/>
</dbReference>